<dbReference type="GO" id="GO:0005886">
    <property type="term" value="C:plasma membrane"/>
    <property type="evidence" value="ECO:0007669"/>
    <property type="project" value="TreeGrafter"/>
</dbReference>
<dbReference type="Pfam" id="PF13347">
    <property type="entry name" value="MFS_2"/>
    <property type="match status" value="1"/>
</dbReference>
<keyword evidence="2" id="KW-0812">Transmembrane</keyword>
<dbReference type="OrthoDB" id="9764596at2"/>
<feature type="transmembrane region" description="Helical" evidence="2">
    <location>
        <begin position="116"/>
        <end position="142"/>
    </location>
</feature>
<dbReference type="AlphaFoldDB" id="A0A239JH66"/>
<keyword evidence="2" id="KW-0472">Membrane</keyword>
<dbReference type="InterPro" id="IPR036259">
    <property type="entry name" value="MFS_trans_sf"/>
</dbReference>
<comment type="similarity">
    <text evidence="1">Belongs to the sodium:galactoside symporter (TC 2.A.2) family.</text>
</comment>
<feature type="transmembrane region" description="Helical" evidence="2">
    <location>
        <begin position="85"/>
        <end position="104"/>
    </location>
</feature>
<evidence type="ECO:0000313" key="4">
    <source>
        <dbReference type="Proteomes" id="UP000198339"/>
    </source>
</evidence>
<feature type="transmembrane region" description="Helical" evidence="2">
    <location>
        <begin position="51"/>
        <end position="73"/>
    </location>
</feature>
<protein>
    <submittedName>
        <fullName evidence="3">Glycoside/pentoside/hexuronide:cation symporter, GPH family</fullName>
    </submittedName>
</protein>
<dbReference type="EMBL" id="FZPA01000010">
    <property type="protein sequence ID" value="SNT04932.1"/>
    <property type="molecule type" value="Genomic_DNA"/>
</dbReference>
<dbReference type="PANTHER" id="PTHR11328">
    <property type="entry name" value="MAJOR FACILITATOR SUPERFAMILY DOMAIN-CONTAINING PROTEIN"/>
    <property type="match status" value="1"/>
</dbReference>
<organism evidence="3 4">
    <name type="scientific">Sphingopyxis indica</name>
    <dbReference type="NCBI Taxonomy" id="436663"/>
    <lineage>
        <taxon>Bacteria</taxon>
        <taxon>Pseudomonadati</taxon>
        <taxon>Pseudomonadota</taxon>
        <taxon>Alphaproteobacteria</taxon>
        <taxon>Sphingomonadales</taxon>
        <taxon>Sphingomonadaceae</taxon>
        <taxon>Sphingopyxis</taxon>
    </lineage>
</organism>
<feature type="transmembrane region" description="Helical" evidence="2">
    <location>
        <begin position="282"/>
        <end position="300"/>
    </location>
</feature>
<feature type="transmembrane region" description="Helical" evidence="2">
    <location>
        <begin position="154"/>
        <end position="174"/>
    </location>
</feature>
<feature type="transmembrane region" description="Helical" evidence="2">
    <location>
        <begin position="399"/>
        <end position="418"/>
    </location>
</feature>
<dbReference type="RefSeq" id="WP_089216563.1">
    <property type="nucleotide sequence ID" value="NZ_FZPA01000010.1"/>
</dbReference>
<dbReference type="GO" id="GO:0008643">
    <property type="term" value="P:carbohydrate transport"/>
    <property type="evidence" value="ECO:0007669"/>
    <property type="project" value="InterPro"/>
</dbReference>
<accession>A0A239JH66</accession>
<feature type="transmembrane region" description="Helical" evidence="2">
    <location>
        <begin position="239"/>
        <end position="262"/>
    </location>
</feature>
<dbReference type="GO" id="GO:0015293">
    <property type="term" value="F:symporter activity"/>
    <property type="evidence" value="ECO:0007669"/>
    <property type="project" value="InterPro"/>
</dbReference>
<keyword evidence="2" id="KW-1133">Transmembrane helix</keyword>
<evidence type="ECO:0000256" key="2">
    <source>
        <dbReference type="SAM" id="Phobius"/>
    </source>
</evidence>
<feature type="transmembrane region" description="Helical" evidence="2">
    <location>
        <begin position="312"/>
        <end position="330"/>
    </location>
</feature>
<evidence type="ECO:0000313" key="3">
    <source>
        <dbReference type="EMBL" id="SNT04932.1"/>
    </source>
</evidence>
<feature type="transmembrane region" description="Helical" evidence="2">
    <location>
        <begin position="342"/>
        <end position="364"/>
    </location>
</feature>
<dbReference type="PANTHER" id="PTHR11328:SF24">
    <property type="entry name" value="MAJOR FACILITATOR SUPERFAMILY (MFS) PROFILE DOMAIN-CONTAINING PROTEIN"/>
    <property type="match status" value="1"/>
</dbReference>
<name>A0A239JH66_9SPHN</name>
<dbReference type="Proteomes" id="UP000198339">
    <property type="component" value="Unassembled WGS sequence"/>
</dbReference>
<feature type="transmembrane region" description="Helical" evidence="2">
    <location>
        <begin position="194"/>
        <end position="212"/>
    </location>
</feature>
<dbReference type="SUPFAM" id="SSF103473">
    <property type="entry name" value="MFS general substrate transporter"/>
    <property type="match status" value="1"/>
</dbReference>
<gene>
    <name evidence="3" type="ORF">SAMN06295955_11068</name>
</gene>
<dbReference type="InterPro" id="IPR039672">
    <property type="entry name" value="MFS_2"/>
</dbReference>
<feature type="transmembrane region" description="Helical" evidence="2">
    <location>
        <begin position="433"/>
        <end position="453"/>
    </location>
</feature>
<dbReference type="Gene3D" id="1.20.1250.20">
    <property type="entry name" value="MFS general substrate transporter like domains"/>
    <property type="match status" value="2"/>
</dbReference>
<evidence type="ECO:0000256" key="1">
    <source>
        <dbReference type="ARBA" id="ARBA00009617"/>
    </source>
</evidence>
<reference evidence="3 4" key="1">
    <citation type="submission" date="2017-06" db="EMBL/GenBank/DDBJ databases">
        <authorList>
            <person name="Kim H.J."/>
            <person name="Triplett B.A."/>
        </authorList>
    </citation>
    <scope>NUCLEOTIDE SEQUENCE [LARGE SCALE GENOMIC DNA]</scope>
    <source>
        <strain evidence="3 4">DS15</strain>
    </source>
</reference>
<keyword evidence="4" id="KW-1185">Reference proteome</keyword>
<proteinExistence type="inferred from homology"/>
<sequence>MTAPAILPGRLPTRIKAAHGLGSVTLGIKESGLTTFFMIYYNQVLGFDPRLVSLVLIGAMFVDALVDPLIGRLSDATRSRLGRRLPWLYGAALPMAIAWALLWMSPDVARHSALGLFFNVVAVRVLVSACEIPSISLVAELTRDYDERTALMRFRFLFGWLGGLLAVALAYGYFLKSDDPATNGLLDPSGYAAFGLFGATLILVSTLGSALGQQRRILALPPPPAAAHHSKAMFADIALAFRNPAFVALVSGALFVTTGYATTIASTNYMMLYVWRMSDAQLAWYPAGLAIAVFGAFAAVGHAHRRFGKRDSAIGAALASGAIAFLPYAARNLGWWPELGSWTSMALLLSFQTASLFGLIVATISTSSMVAEIVEAHEVDHGTRIEGVFFAGYLMVQKFGQALGIFLVGQLVAFVGLSDRLRPEDWPARDAAAMAWIFAGLMILIGIMATIGLRRYAIDRASHEARLAALASTLQPQGDSEGQRP</sequence>